<keyword evidence="4" id="KW-0238">DNA-binding</keyword>
<dbReference type="Pfam" id="PF04542">
    <property type="entry name" value="Sigma70_r2"/>
    <property type="match status" value="1"/>
</dbReference>
<protein>
    <submittedName>
        <fullName evidence="9">RNA polymerase sigma factor</fullName>
    </submittedName>
</protein>
<name>A0ABR7EVS4_9FIRM</name>
<dbReference type="Gene3D" id="1.10.10.10">
    <property type="entry name" value="Winged helix-like DNA-binding domain superfamily/Winged helix DNA-binding domain"/>
    <property type="match status" value="1"/>
</dbReference>
<dbReference type="EMBL" id="JACOOY010000007">
    <property type="protein sequence ID" value="MBC5665097.1"/>
    <property type="molecule type" value="Genomic_DNA"/>
</dbReference>
<dbReference type="InterPro" id="IPR013325">
    <property type="entry name" value="RNA_pol_sigma_r2"/>
</dbReference>
<feature type="domain" description="RNA polymerase sigma-70 region 2" evidence="7">
    <location>
        <begin position="22"/>
        <end position="86"/>
    </location>
</feature>
<comment type="similarity">
    <text evidence="1">Belongs to the sigma-70 factor family. ECF subfamily.</text>
</comment>
<evidence type="ECO:0000256" key="1">
    <source>
        <dbReference type="ARBA" id="ARBA00010641"/>
    </source>
</evidence>
<evidence type="ECO:0000313" key="9">
    <source>
        <dbReference type="EMBL" id="MBC5665097.1"/>
    </source>
</evidence>
<dbReference type="PANTHER" id="PTHR43133:SF8">
    <property type="entry name" value="RNA POLYMERASE SIGMA FACTOR HI_1459-RELATED"/>
    <property type="match status" value="1"/>
</dbReference>
<organism evidence="9 10">
    <name type="scientific">Dorea hominis</name>
    <dbReference type="NCBI Taxonomy" id="2763040"/>
    <lineage>
        <taxon>Bacteria</taxon>
        <taxon>Bacillati</taxon>
        <taxon>Bacillota</taxon>
        <taxon>Clostridia</taxon>
        <taxon>Lachnospirales</taxon>
        <taxon>Lachnospiraceae</taxon>
        <taxon>Dorea</taxon>
    </lineage>
</organism>
<dbReference type="CDD" id="cd06171">
    <property type="entry name" value="Sigma70_r4"/>
    <property type="match status" value="1"/>
</dbReference>
<dbReference type="SUPFAM" id="SSF88659">
    <property type="entry name" value="Sigma3 and sigma4 domains of RNA polymerase sigma factors"/>
    <property type="match status" value="1"/>
</dbReference>
<dbReference type="InterPro" id="IPR014284">
    <property type="entry name" value="RNA_pol_sigma-70_dom"/>
</dbReference>
<accession>A0ABR7EVS4</accession>
<evidence type="ECO:0000256" key="6">
    <source>
        <dbReference type="SAM" id="MobiDB-lite"/>
    </source>
</evidence>
<comment type="caution">
    <text evidence="9">The sequence shown here is derived from an EMBL/GenBank/DDBJ whole genome shotgun (WGS) entry which is preliminary data.</text>
</comment>
<dbReference type="NCBIfam" id="TIGR02937">
    <property type="entry name" value="sigma70-ECF"/>
    <property type="match status" value="1"/>
</dbReference>
<dbReference type="InterPro" id="IPR013249">
    <property type="entry name" value="RNA_pol_sigma70_r4_t2"/>
</dbReference>
<dbReference type="InterPro" id="IPR036388">
    <property type="entry name" value="WH-like_DNA-bd_sf"/>
</dbReference>
<dbReference type="InterPro" id="IPR013324">
    <property type="entry name" value="RNA_pol_sigma_r3/r4-like"/>
</dbReference>
<feature type="compositionally biased region" description="Basic and acidic residues" evidence="6">
    <location>
        <begin position="333"/>
        <end position="359"/>
    </location>
</feature>
<dbReference type="PANTHER" id="PTHR43133">
    <property type="entry name" value="RNA POLYMERASE ECF-TYPE SIGMA FACTO"/>
    <property type="match status" value="1"/>
</dbReference>
<evidence type="ECO:0000256" key="2">
    <source>
        <dbReference type="ARBA" id="ARBA00023015"/>
    </source>
</evidence>
<dbReference type="Pfam" id="PF08281">
    <property type="entry name" value="Sigma70_r4_2"/>
    <property type="match status" value="1"/>
</dbReference>
<proteinExistence type="inferred from homology"/>
<evidence type="ECO:0000256" key="5">
    <source>
        <dbReference type="ARBA" id="ARBA00023163"/>
    </source>
</evidence>
<feature type="domain" description="RNA polymerase sigma factor 70 region 4 type 2" evidence="8">
    <location>
        <begin position="127"/>
        <end position="179"/>
    </location>
</feature>
<dbReference type="InterPro" id="IPR007627">
    <property type="entry name" value="RNA_pol_sigma70_r2"/>
</dbReference>
<dbReference type="InterPro" id="IPR039425">
    <property type="entry name" value="RNA_pol_sigma-70-like"/>
</dbReference>
<feature type="region of interest" description="Disordered" evidence="6">
    <location>
        <begin position="318"/>
        <end position="359"/>
    </location>
</feature>
<keyword evidence="5" id="KW-0804">Transcription</keyword>
<reference evidence="9 10" key="1">
    <citation type="submission" date="2020-08" db="EMBL/GenBank/DDBJ databases">
        <title>Genome public.</title>
        <authorList>
            <person name="Liu C."/>
            <person name="Sun Q."/>
        </authorList>
    </citation>
    <scope>NUCLEOTIDE SEQUENCE [LARGE SCALE GENOMIC DNA]</scope>
    <source>
        <strain evidence="9 10">NSJ-36</strain>
    </source>
</reference>
<evidence type="ECO:0000256" key="3">
    <source>
        <dbReference type="ARBA" id="ARBA00023082"/>
    </source>
</evidence>
<keyword evidence="10" id="KW-1185">Reference proteome</keyword>
<dbReference type="Proteomes" id="UP000647235">
    <property type="component" value="Unassembled WGS sequence"/>
</dbReference>
<sequence>MDLKTAIAQAVKGDERGFAYLYEQTCQKKYYLALQYMKNKEAAEDVLQEAYLKAFQKLPTLQNPEAFEGWLGMIVANTAKNMLAKKNPMLFSELAVDGEGEEYVYDVEDDNPENQPELAYTQEETKELVHEMMDTLSEEQRMCILMFHIENISISEIARTMDCSENTVKSRLNYGRKNLKSKAEEMQKKGYRLYSVAPIPLLLYLLSTDQKVMAAEPAFRMAGEKVEAVVLKKATAKASTIAGNTAAKSSTSAAGKAAAKGTASAAGKTAAKGTASTAGKIAAGKIAAAVVATCIVGAGSYGVYQLNNENHMADRLSKAATTAQMTEDTDTTTDTKSHQKKENKQQQDKKQDKKQSDQTEIRNLYEQVLTDVQNGKYEFTQMENNTDYYYFVTDIDGDQIPELGVGPKQDAAPMTIYDLRLFSCEQTANGYELVTIQGEENVEDLHIAADGNGLLMNLITQGTGMCEVHRITVRNKILVYGSAEQTFRIDDTATSEFENSNQEVSWKSITDQSGLQVLK</sequence>
<keyword evidence="2" id="KW-0805">Transcription regulation</keyword>
<dbReference type="SUPFAM" id="SSF88946">
    <property type="entry name" value="Sigma2 domain of RNA polymerase sigma factors"/>
    <property type="match status" value="1"/>
</dbReference>
<evidence type="ECO:0000256" key="4">
    <source>
        <dbReference type="ARBA" id="ARBA00023125"/>
    </source>
</evidence>
<evidence type="ECO:0000313" key="10">
    <source>
        <dbReference type="Proteomes" id="UP000647235"/>
    </source>
</evidence>
<keyword evidence="3" id="KW-0731">Sigma factor</keyword>
<gene>
    <name evidence="9" type="ORF">H8S07_07365</name>
</gene>
<evidence type="ECO:0000259" key="8">
    <source>
        <dbReference type="Pfam" id="PF08281"/>
    </source>
</evidence>
<dbReference type="Gene3D" id="1.10.1740.10">
    <property type="match status" value="1"/>
</dbReference>
<dbReference type="RefSeq" id="WP_118520882.1">
    <property type="nucleotide sequence ID" value="NZ_JACOOY010000007.1"/>
</dbReference>
<evidence type="ECO:0000259" key="7">
    <source>
        <dbReference type="Pfam" id="PF04542"/>
    </source>
</evidence>